<name>A0A7Z9BGM4_9CYAN</name>
<evidence type="ECO:0000259" key="1">
    <source>
        <dbReference type="Pfam" id="PF00535"/>
    </source>
</evidence>
<evidence type="ECO:0000313" key="2">
    <source>
        <dbReference type="EMBL" id="VXD12991.1"/>
    </source>
</evidence>
<dbReference type="Gene3D" id="3.90.550.10">
    <property type="entry name" value="Spore Coat Polysaccharide Biosynthesis Protein SpsA, Chain A"/>
    <property type="match status" value="1"/>
</dbReference>
<gene>
    <name evidence="2" type="ORF">PL8927_220021</name>
</gene>
<organism evidence="2 3">
    <name type="scientific">Planktothrix serta PCC 8927</name>
    <dbReference type="NCBI Taxonomy" id="671068"/>
    <lineage>
        <taxon>Bacteria</taxon>
        <taxon>Bacillati</taxon>
        <taxon>Cyanobacteriota</taxon>
        <taxon>Cyanophyceae</taxon>
        <taxon>Oscillatoriophycideae</taxon>
        <taxon>Oscillatoriales</taxon>
        <taxon>Microcoleaceae</taxon>
        <taxon>Planktothrix</taxon>
    </lineage>
</organism>
<dbReference type="InterPro" id="IPR001173">
    <property type="entry name" value="Glyco_trans_2-like"/>
</dbReference>
<proteinExistence type="predicted"/>
<reference evidence="2" key="1">
    <citation type="submission" date="2019-10" db="EMBL/GenBank/DDBJ databases">
        <authorList>
            <consortium name="Genoscope - CEA"/>
            <person name="William W."/>
        </authorList>
    </citation>
    <scope>NUCLEOTIDE SEQUENCE [LARGE SCALE GENOMIC DNA]</scope>
    <source>
        <strain evidence="2">BBR_PRJEB10992</strain>
    </source>
</reference>
<dbReference type="Proteomes" id="UP000184550">
    <property type="component" value="Unassembled WGS sequence"/>
</dbReference>
<dbReference type="Pfam" id="PF00535">
    <property type="entry name" value="Glycos_transf_2"/>
    <property type="match status" value="1"/>
</dbReference>
<dbReference type="EMBL" id="CZCU02000094">
    <property type="protein sequence ID" value="VXD12991.1"/>
    <property type="molecule type" value="Genomic_DNA"/>
</dbReference>
<comment type="caution">
    <text evidence="2">The sequence shown here is derived from an EMBL/GenBank/DDBJ whole genome shotgun (WGS) entry which is preliminary data.</text>
</comment>
<keyword evidence="3" id="KW-1185">Reference proteome</keyword>
<dbReference type="AlphaFoldDB" id="A0A7Z9BGM4"/>
<protein>
    <recommendedName>
        <fullName evidence="1">Glycosyltransferase 2-like domain-containing protein</fullName>
    </recommendedName>
</protein>
<dbReference type="CDD" id="cd00761">
    <property type="entry name" value="Glyco_tranf_GTA_type"/>
    <property type="match status" value="1"/>
</dbReference>
<evidence type="ECO:0000313" key="3">
    <source>
        <dbReference type="Proteomes" id="UP000184550"/>
    </source>
</evidence>
<feature type="domain" description="Glycosyltransferase 2-like" evidence="1">
    <location>
        <begin position="55"/>
        <end position="131"/>
    </location>
</feature>
<dbReference type="OrthoDB" id="451956at2"/>
<dbReference type="SUPFAM" id="SSF53448">
    <property type="entry name" value="Nucleotide-diphospho-sugar transferases"/>
    <property type="match status" value="1"/>
</dbReference>
<dbReference type="RefSeq" id="WP_083618082.1">
    <property type="nucleotide sequence ID" value="NZ_LR734839.1"/>
</dbReference>
<sequence>MFSSNASNTDPILSIVTATLGKFSDYWLEQLLKVKGNVKFIFVYPPNTPIPNFPDPRIEVIISPFKGEVLQRMTGLLNVKSEYVIALDDDDFICPDILELTVNYFARFPESWVLRLKVQSINHQNVTEIQKDWSSIPNINELDIAYKTPENPYPYQQGNHKELLAVPIVPLNNKLDLLLALNQSRVRKDMQGIHFENFNNKIWKTSKVKVSLSDFSQTLKLMGALTWIPSWSLDRTLGLFIQAKFYEPDKIIGHAMPKPEQVRYIVMEKQGYRIYLTSDILLIKEFPQYPYLWNLFFAQLDQIPRFLLSRLKLR</sequence>
<accession>A0A7Z9BGM4</accession>
<dbReference type="InterPro" id="IPR029044">
    <property type="entry name" value="Nucleotide-diphossugar_trans"/>
</dbReference>